<dbReference type="Proteomes" id="UP000800038">
    <property type="component" value="Unassembled WGS sequence"/>
</dbReference>
<dbReference type="GO" id="GO:0042545">
    <property type="term" value="P:cell wall modification"/>
    <property type="evidence" value="ECO:0007669"/>
    <property type="project" value="InterPro"/>
</dbReference>
<dbReference type="GO" id="GO:0045490">
    <property type="term" value="P:pectin catabolic process"/>
    <property type="evidence" value="ECO:0007669"/>
    <property type="project" value="UniProtKB-UniPathway"/>
</dbReference>
<feature type="domain" description="Pectinesterase catalytic" evidence="11">
    <location>
        <begin position="731"/>
        <end position="1014"/>
    </location>
</feature>
<proteinExistence type="inferred from homology"/>
<comment type="subcellular location">
    <subcellularLocation>
        <location evidence="1">Secreted</location>
    </subcellularLocation>
</comment>
<dbReference type="UniPathway" id="UPA00545">
    <property type="reaction ID" value="UER00823"/>
</dbReference>
<evidence type="ECO:0000256" key="4">
    <source>
        <dbReference type="ARBA" id="ARBA00013229"/>
    </source>
</evidence>
<evidence type="ECO:0000256" key="2">
    <source>
        <dbReference type="ARBA" id="ARBA00005184"/>
    </source>
</evidence>
<evidence type="ECO:0000313" key="13">
    <source>
        <dbReference type="Proteomes" id="UP000800038"/>
    </source>
</evidence>
<dbReference type="GO" id="GO:0030599">
    <property type="term" value="F:pectinesterase activity"/>
    <property type="evidence" value="ECO:0007669"/>
    <property type="project" value="UniProtKB-EC"/>
</dbReference>
<feature type="non-terminal residue" evidence="12">
    <location>
        <position position="1856"/>
    </location>
</feature>
<dbReference type="Gene3D" id="2.160.20.10">
    <property type="entry name" value="Single-stranded right-handed beta-helix, Pectin lyase-like"/>
    <property type="match status" value="4"/>
</dbReference>
<dbReference type="PANTHER" id="PTHR31321">
    <property type="entry name" value="ACYL-COA THIOESTER HYDROLASE YBHC-RELATED"/>
    <property type="match status" value="1"/>
</dbReference>
<dbReference type="GO" id="GO:0016829">
    <property type="term" value="F:lyase activity"/>
    <property type="evidence" value="ECO:0007669"/>
    <property type="project" value="UniProtKB-KW"/>
</dbReference>
<dbReference type="InterPro" id="IPR000070">
    <property type="entry name" value="Pectinesterase_cat"/>
</dbReference>
<keyword evidence="5" id="KW-0964">Secreted</keyword>
<dbReference type="Pfam" id="PF01095">
    <property type="entry name" value="Pectinesterase"/>
    <property type="match status" value="4"/>
</dbReference>
<reference evidence="12" key="1">
    <citation type="journal article" date="2020" name="Stud. Mycol.">
        <title>101 Dothideomycetes genomes: a test case for predicting lifestyles and emergence of pathogens.</title>
        <authorList>
            <person name="Haridas S."/>
            <person name="Albert R."/>
            <person name="Binder M."/>
            <person name="Bloem J."/>
            <person name="Labutti K."/>
            <person name="Salamov A."/>
            <person name="Andreopoulos B."/>
            <person name="Baker S."/>
            <person name="Barry K."/>
            <person name="Bills G."/>
            <person name="Bluhm B."/>
            <person name="Cannon C."/>
            <person name="Castanera R."/>
            <person name="Culley D."/>
            <person name="Daum C."/>
            <person name="Ezra D."/>
            <person name="Gonzalez J."/>
            <person name="Henrissat B."/>
            <person name="Kuo A."/>
            <person name="Liang C."/>
            <person name="Lipzen A."/>
            <person name="Lutzoni F."/>
            <person name="Magnuson J."/>
            <person name="Mondo S."/>
            <person name="Nolan M."/>
            <person name="Ohm R."/>
            <person name="Pangilinan J."/>
            <person name="Park H.-J."/>
            <person name="Ramirez L."/>
            <person name="Alfaro M."/>
            <person name="Sun H."/>
            <person name="Tritt A."/>
            <person name="Yoshinaga Y."/>
            <person name="Zwiers L.-H."/>
            <person name="Turgeon B."/>
            <person name="Goodwin S."/>
            <person name="Spatafora J."/>
            <person name="Crous P."/>
            <person name="Grigoriev I."/>
        </authorList>
    </citation>
    <scope>NUCLEOTIDE SEQUENCE</scope>
    <source>
        <strain evidence="12">CBS 161.51</strain>
    </source>
</reference>
<feature type="non-terminal residue" evidence="12">
    <location>
        <position position="1"/>
    </location>
</feature>
<evidence type="ECO:0000259" key="11">
    <source>
        <dbReference type="Pfam" id="PF01095"/>
    </source>
</evidence>
<sequence>SSTRLSSTPSTPSVTSSTTSTGVSSAVTVALDGSGQFTEINAAVSAAQNSGIPTITILPGNYTETVTVLGAATVTIVGTSPTGIVDWSQNQVTISSPSIPFSIGSNSAKGVTVRNINLVTTAVSPNAVVLSLRGSNIAFYGCSIVSPGATAISASFGLAFFANSYIEGSDKLFYNYPTAYVYNSTIVPLSSGASIVYSKGGTANGVFSNSTVVFDTSFIQQKSGYTNTGVFLAAPNNAGAVAIYKNTVMGSLVSSAGIHSAAATISSFYGEFQTTGLGSYAKNAASRASYDVLLSADQVSQFTIDKVYGNAFSPFGSPSLSWIDQDVLSSLQASDSGQLTLASSATPIASATVSASSVASICSTVGTASIFVVSKDPGPCEYINVTSAINALPNDSKAYTIKIGAGTYVEQLSITRKGKVTLVGATNFTNDYSQNQVRVEFSRGELTSAGNNEATPVIYTKKTNDNSGLAVYNIDFVNTYPQATNTAALAADFYGANIAAYGCSFIGFQDTLLANKGTQVFSNCYIEGSVDFIWGFSTAYFYQCMIVSNTPGACIAAQSRATADTVGGYVFDSCIVTYSSTYGSLYELSYLGRPYSQFSIAVYMNSYIDKHINDLGWAMWSTSSPQISGVMFGEFNNSGPGSWQTPNQRASFATNLSASQAAKYELAAWIGDTTWLDMTAYNSVPSYSFTGPTIISPSPLPSPNNTTTGSPTTATINAHPNSGTIPPVGAVIVSIDGGHDATFSSLTAALASLPKDFTNQTIFLYPGSYNEQIPSINRPGAVKIIGYISGNPGESYKANTVTITYPRGLSVSPLPVGHSDAETATFATGSSTISLYNINMINNDNSDGSEANYVTLAASIYGNDVAFYGCSFDGWQDTLLTGATAGYQYYESCYIGGAIDFIWGYSKAYFKGCSIGAKHKGSSMTAHGRASSSEIGGYIFDQCLFTTAPGATDDLTNTVYLGRPYSQYAFVVVKNSYIDSVIIPTGWKIWSATDPRTNHITFAEYNNSGPSSWENNAAAREAFGYATLLTSDIYSLSSVMDSTEWIDMTYWNSIITPQPSITAPAAPGNVTVGGNSTFNGTIPPAGALVVSKSPIDGVTTFDTIQGALNAAPISSKTNATIFIYPGIYEEQLIVNKSGYTIFRGYSSATNDYSKNQVTIQFSRGVDTQGVTGSNTDGATVYAKGNYFHAFNINFRNNVGKQQDIASLAFAVQSNKFAALYGCQIYGNQDTLSISGYLFTFKTYIEGNVDFIYGSGSAYFLESTISPNEDGISITASKRTTNTTSAGFVFDQCNLKPASGAGSFSNIGLGRPWNSFSCVVYVGCYFDSMISPAGWNQWSQSSPNTDGVVYGEYHNYGSGSSTCKRASFSQQLSDADVVQFQLGLFFASTTFIDFRYVDTQPFTVGIGSAQTCGPVSSAIVSSSTLSSSTPLSSPSIIPTSSLPVVTAYTTTTLTAKLTASTIITQPDVTSTGFVKLTQTISITGEDMFKTSTQKATATISVTSPDVTSVSTLVITDGVGLTVTPEPITKTSIARGTITQGGGVTTKAAATWIIKGTTTATILQTSTPKATTITISAGSTLVFTSYIYPKEDSTTLKVTTSIQSTSTQTTTVNPKSSITVSTVSYKTVTKKSTITQSCIPAPTAERMVRRGVLVPRVAARTTTLTLSTTLTSYVKTVTATQPGSTAYVTETSIAGTKTTSIKGSTSTLTVTSVVDTSTIVQAGSTYHTTVTSTRKTGKTTTLKALTTTLLSTSYVTETMLSTVTADAVTISSLKTITKAQTITADQQTIYITRSADVTETIKTTLPANTLTKYETVTLGGGVAIHTVTGLLETKTVVQKASTTVVQWVTKTAKGAKEC</sequence>
<accession>A0A6A5SEP2</accession>
<gene>
    <name evidence="12" type="ORF">EJ02DRAFT_294950</name>
</gene>
<dbReference type="OrthoDB" id="2019149at2759"/>
<evidence type="ECO:0000256" key="5">
    <source>
        <dbReference type="ARBA" id="ARBA00022525"/>
    </source>
</evidence>
<dbReference type="EC" id="3.1.1.11" evidence="4"/>
<dbReference type="EMBL" id="ML976120">
    <property type="protein sequence ID" value="KAF1937939.1"/>
    <property type="molecule type" value="Genomic_DNA"/>
</dbReference>
<keyword evidence="13" id="KW-1185">Reference proteome</keyword>
<keyword evidence="6" id="KW-0732">Signal</keyword>
<keyword evidence="7" id="KW-0378">Hydrolase</keyword>
<protein>
    <recommendedName>
        <fullName evidence="4">pectinesterase</fullName>
        <ecNumber evidence="4">3.1.1.11</ecNumber>
    </recommendedName>
</protein>
<organism evidence="12 13">
    <name type="scientific">Clathrospora elynae</name>
    <dbReference type="NCBI Taxonomy" id="706981"/>
    <lineage>
        <taxon>Eukaryota</taxon>
        <taxon>Fungi</taxon>
        <taxon>Dikarya</taxon>
        <taxon>Ascomycota</taxon>
        <taxon>Pezizomycotina</taxon>
        <taxon>Dothideomycetes</taxon>
        <taxon>Pleosporomycetidae</taxon>
        <taxon>Pleosporales</taxon>
        <taxon>Diademaceae</taxon>
        <taxon>Clathrospora</taxon>
    </lineage>
</organism>
<dbReference type="InterPro" id="IPR012334">
    <property type="entry name" value="Pectin_lyas_fold"/>
</dbReference>
<feature type="region of interest" description="Disordered" evidence="10">
    <location>
        <begin position="1"/>
        <end position="20"/>
    </location>
</feature>
<evidence type="ECO:0000256" key="6">
    <source>
        <dbReference type="ARBA" id="ARBA00022729"/>
    </source>
</evidence>
<dbReference type="FunFam" id="2.160.20.10:FF:000014">
    <property type="entry name" value="Pectinesterase"/>
    <property type="match status" value="3"/>
</dbReference>
<name>A0A6A5SEP2_9PLEO</name>
<dbReference type="GO" id="GO:0005576">
    <property type="term" value="C:extracellular region"/>
    <property type="evidence" value="ECO:0007669"/>
    <property type="project" value="UniProtKB-SubCell"/>
</dbReference>
<evidence type="ECO:0000313" key="12">
    <source>
        <dbReference type="EMBL" id="KAF1937939.1"/>
    </source>
</evidence>
<dbReference type="SUPFAM" id="SSF51126">
    <property type="entry name" value="Pectin lyase-like"/>
    <property type="match status" value="4"/>
</dbReference>
<keyword evidence="8" id="KW-0063">Aspartyl esterase</keyword>
<feature type="domain" description="Pectinesterase catalytic" evidence="11">
    <location>
        <begin position="27"/>
        <end position="306"/>
    </location>
</feature>
<evidence type="ECO:0000256" key="3">
    <source>
        <dbReference type="ARBA" id="ARBA00008891"/>
    </source>
</evidence>
<evidence type="ECO:0000256" key="7">
    <source>
        <dbReference type="ARBA" id="ARBA00022801"/>
    </source>
</evidence>
<feature type="domain" description="Pectinesterase catalytic" evidence="11">
    <location>
        <begin position="1096"/>
        <end position="1381"/>
    </location>
</feature>
<comment type="similarity">
    <text evidence="3">Belongs to the pectinesterase family.</text>
</comment>
<evidence type="ECO:0000256" key="10">
    <source>
        <dbReference type="SAM" id="MobiDB-lite"/>
    </source>
</evidence>
<keyword evidence="12" id="KW-0456">Lyase</keyword>
<comment type="pathway">
    <text evidence="2">Glycan metabolism; pectin degradation; 2-dehydro-3-deoxy-D-gluconate from pectin: step 1/5.</text>
</comment>
<evidence type="ECO:0000256" key="9">
    <source>
        <dbReference type="ARBA" id="ARBA00047928"/>
    </source>
</evidence>
<dbReference type="PANTHER" id="PTHR31321:SF58">
    <property type="entry name" value="METHYLESTERASE, PUTATIVE-RELATED"/>
    <property type="match status" value="1"/>
</dbReference>
<evidence type="ECO:0000256" key="1">
    <source>
        <dbReference type="ARBA" id="ARBA00004613"/>
    </source>
</evidence>
<comment type="catalytic activity">
    <reaction evidence="9">
        <text>[(1-&gt;4)-alpha-D-galacturonosyl methyl ester](n) + n H2O = [(1-&gt;4)-alpha-D-galacturonosyl](n) + n methanol + n H(+)</text>
        <dbReference type="Rhea" id="RHEA:22380"/>
        <dbReference type="Rhea" id="RHEA-COMP:14570"/>
        <dbReference type="Rhea" id="RHEA-COMP:14573"/>
        <dbReference type="ChEBI" id="CHEBI:15377"/>
        <dbReference type="ChEBI" id="CHEBI:15378"/>
        <dbReference type="ChEBI" id="CHEBI:17790"/>
        <dbReference type="ChEBI" id="CHEBI:140522"/>
        <dbReference type="ChEBI" id="CHEBI:140523"/>
        <dbReference type="EC" id="3.1.1.11"/>
    </reaction>
</comment>
<feature type="domain" description="Pectinesterase catalytic" evidence="11">
    <location>
        <begin position="372"/>
        <end position="670"/>
    </location>
</feature>
<dbReference type="InterPro" id="IPR011050">
    <property type="entry name" value="Pectin_lyase_fold/virulence"/>
</dbReference>
<evidence type="ECO:0000256" key="8">
    <source>
        <dbReference type="ARBA" id="ARBA00023085"/>
    </source>
</evidence>